<dbReference type="EMBL" id="GIFC01007567">
    <property type="protein sequence ID" value="MXU89650.1"/>
    <property type="molecule type" value="Transcribed_RNA"/>
</dbReference>
<organism evidence="1">
    <name type="scientific">Ixodes ricinus</name>
    <name type="common">Common tick</name>
    <name type="synonym">Acarus ricinus</name>
    <dbReference type="NCBI Taxonomy" id="34613"/>
    <lineage>
        <taxon>Eukaryota</taxon>
        <taxon>Metazoa</taxon>
        <taxon>Ecdysozoa</taxon>
        <taxon>Arthropoda</taxon>
        <taxon>Chelicerata</taxon>
        <taxon>Arachnida</taxon>
        <taxon>Acari</taxon>
        <taxon>Parasitiformes</taxon>
        <taxon>Ixodida</taxon>
        <taxon>Ixodoidea</taxon>
        <taxon>Ixodidae</taxon>
        <taxon>Ixodinae</taxon>
        <taxon>Ixodes</taxon>
    </lineage>
</organism>
<dbReference type="AlphaFoldDB" id="A0A6B0UIZ9"/>
<sequence length="109" mass="11267">MWGSSTGRTRLTSFFSVGNSVSASSSTGVFPFGFFSLFVFESGSSNGSCGLYALISSSRDPGTLSGVCLSTSPVEASGVPSRLGTLVFSVPGARSLESSRSFVRKCPFP</sequence>
<protein>
    <submittedName>
        <fullName evidence="1">Uncharacterized protein</fullName>
    </submittedName>
</protein>
<proteinExistence type="predicted"/>
<name>A0A6B0UIZ9_IXORI</name>
<reference evidence="1" key="1">
    <citation type="submission" date="2019-12" db="EMBL/GenBank/DDBJ databases">
        <title>An insight into the sialome of adult female Ixodes ricinus ticks feeding for 6 days.</title>
        <authorList>
            <person name="Perner J."/>
            <person name="Ribeiro J.M.C."/>
        </authorList>
    </citation>
    <scope>NUCLEOTIDE SEQUENCE</scope>
    <source>
        <strain evidence="1">Semi-engorged</strain>
        <tissue evidence="1">Salivary glands</tissue>
    </source>
</reference>
<evidence type="ECO:0000313" key="1">
    <source>
        <dbReference type="EMBL" id="MXU89650.1"/>
    </source>
</evidence>
<accession>A0A6B0UIZ9</accession>